<dbReference type="InterPro" id="IPR001810">
    <property type="entry name" value="F-box_dom"/>
</dbReference>
<dbReference type="Pfam" id="PF00646">
    <property type="entry name" value="F-box"/>
    <property type="match status" value="1"/>
</dbReference>
<dbReference type="KEGG" id="bvk:117241867"/>
<dbReference type="Gene3D" id="2.130.10.10">
    <property type="entry name" value="YVTN repeat-like/Quinoprotein amine dehydrogenase"/>
    <property type="match status" value="1"/>
</dbReference>
<dbReference type="AlphaFoldDB" id="A0A6J3LF58"/>
<dbReference type="Proteomes" id="UP000504631">
    <property type="component" value="Unplaced"/>
</dbReference>
<dbReference type="InterPro" id="IPR036322">
    <property type="entry name" value="WD40_repeat_dom_sf"/>
</dbReference>
<evidence type="ECO:0000313" key="2">
    <source>
        <dbReference type="Proteomes" id="UP000504631"/>
    </source>
</evidence>
<evidence type="ECO:0000313" key="3">
    <source>
        <dbReference type="RefSeq" id="XP_033363992.1"/>
    </source>
</evidence>
<dbReference type="InterPro" id="IPR015943">
    <property type="entry name" value="WD40/YVTN_repeat-like_dom_sf"/>
</dbReference>
<dbReference type="PROSITE" id="PS50181">
    <property type="entry name" value="FBOX"/>
    <property type="match status" value="1"/>
</dbReference>
<sequence length="395" mass="45672">MIFPPDIWEHIFLYVDPLTLINLKIICKCWKEIIDKVLQQSTLWHKLCKDKIPEHFWTTLCETLSPKKYTNFYEKHDVKFWIAMYKLWIKCKNMKKCNAQSKCIKPLKDHHSEYITCIDTSGNLLAMGTSAGFVHFYNIPNLRTSKHIVDHMEYIESVKLLRDGTSIVCISSSINNHICFWDVSTLKPIDRTHGKLICTSYSYCYIAMHNIISIVGSIPKTVYELDSDNIIAIGADNNKVLLYTKGGCCVDLTLNANQKDYTLIHVNSYTRVQPLNIRIRRYYVFKPNIIACIAEYGYVGFLVQGKEWKIYNLFPILHGTPTAILIYAHVLILGLDSGNVHIYYIKDFGAIDFNAINSNKLCPDSSTVISLNIMVNIEEYLIIGYHKKFYIVKFM</sequence>
<protein>
    <submittedName>
        <fullName evidence="3">Uncharacterized protein LOC117241867</fullName>
    </submittedName>
</protein>
<accession>A0A6J3LF58</accession>
<dbReference type="SUPFAM" id="SSF50978">
    <property type="entry name" value="WD40 repeat-like"/>
    <property type="match status" value="1"/>
</dbReference>
<evidence type="ECO:0000259" key="1">
    <source>
        <dbReference type="PROSITE" id="PS50181"/>
    </source>
</evidence>
<dbReference type="RefSeq" id="XP_033363992.1">
    <property type="nucleotide sequence ID" value="XM_033508101.1"/>
</dbReference>
<name>A0A6J3LF58_9HYME</name>
<dbReference type="SMART" id="SM00256">
    <property type="entry name" value="FBOX"/>
    <property type="match status" value="1"/>
</dbReference>
<dbReference type="SMART" id="SM00320">
    <property type="entry name" value="WD40"/>
    <property type="match status" value="2"/>
</dbReference>
<dbReference type="Gene3D" id="1.20.1280.50">
    <property type="match status" value="1"/>
</dbReference>
<gene>
    <name evidence="3" type="primary">LOC117241867</name>
</gene>
<reference evidence="3" key="1">
    <citation type="submission" date="2025-08" db="UniProtKB">
        <authorList>
            <consortium name="RefSeq"/>
        </authorList>
    </citation>
    <scope>IDENTIFICATION</scope>
    <source>
        <tissue evidence="3">Muscle</tissue>
    </source>
</reference>
<dbReference type="GeneID" id="117241867"/>
<dbReference type="InterPro" id="IPR001680">
    <property type="entry name" value="WD40_rpt"/>
</dbReference>
<dbReference type="InterPro" id="IPR036047">
    <property type="entry name" value="F-box-like_dom_sf"/>
</dbReference>
<keyword evidence="2" id="KW-1185">Reference proteome</keyword>
<proteinExistence type="predicted"/>
<feature type="domain" description="F-box" evidence="1">
    <location>
        <begin position="1"/>
        <end position="47"/>
    </location>
</feature>
<dbReference type="SUPFAM" id="SSF81383">
    <property type="entry name" value="F-box domain"/>
    <property type="match status" value="1"/>
</dbReference>
<dbReference type="CDD" id="cd09917">
    <property type="entry name" value="F-box_SF"/>
    <property type="match status" value="1"/>
</dbReference>
<organism evidence="2 3">
    <name type="scientific">Bombus vosnesenskii</name>
    <dbReference type="NCBI Taxonomy" id="207650"/>
    <lineage>
        <taxon>Eukaryota</taxon>
        <taxon>Metazoa</taxon>
        <taxon>Ecdysozoa</taxon>
        <taxon>Arthropoda</taxon>
        <taxon>Hexapoda</taxon>
        <taxon>Insecta</taxon>
        <taxon>Pterygota</taxon>
        <taxon>Neoptera</taxon>
        <taxon>Endopterygota</taxon>
        <taxon>Hymenoptera</taxon>
        <taxon>Apocrita</taxon>
        <taxon>Aculeata</taxon>
        <taxon>Apoidea</taxon>
        <taxon>Anthophila</taxon>
        <taxon>Apidae</taxon>
        <taxon>Bombus</taxon>
        <taxon>Pyrobombus</taxon>
    </lineage>
</organism>